<dbReference type="Proteomes" id="UP000276133">
    <property type="component" value="Unassembled WGS sequence"/>
</dbReference>
<comment type="caution">
    <text evidence="1">The sequence shown here is derived from an EMBL/GenBank/DDBJ whole genome shotgun (WGS) entry which is preliminary data.</text>
</comment>
<organism evidence="1 2">
    <name type="scientific">Brachionus plicatilis</name>
    <name type="common">Marine rotifer</name>
    <name type="synonym">Brachionus muelleri</name>
    <dbReference type="NCBI Taxonomy" id="10195"/>
    <lineage>
        <taxon>Eukaryota</taxon>
        <taxon>Metazoa</taxon>
        <taxon>Spiralia</taxon>
        <taxon>Gnathifera</taxon>
        <taxon>Rotifera</taxon>
        <taxon>Eurotatoria</taxon>
        <taxon>Monogononta</taxon>
        <taxon>Pseudotrocha</taxon>
        <taxon>Ploima</taxon>
        <taxon>Brachionidae</taxon>
        <taxon>Brachionus</taxon>
    </lineage>
</organism>
<evidence type="ECO:0000313" key="2">
    <source>
        <dbReference type="Proteomes" id="UP000276133"/>
    </source>
</evidence>
<name>A0A3M7QH40_BRAPC</name>
<reference evidence="1 2" key="1">
    <citation type="journal article" date="2018" name="Sci. Rep.">
        <title>Genomic signatures of local adaptation to the degree of environmental predictability in rotifers.</title>
        <authorList>
            <person name="Franch-Gras L."/>
            <person name="Hahn C."/>
            <person name="Garcia-Roger E.M."/>
            <person name="Carmona M.J."/>
            <person name="Serra M."/>
            <person name="Gomez A."/>
        </authorList>
    </citation>
    <scope>NUCLEOTIDE SEQUENCE [LARGE SCALE GENOMIC DNA]</scope>
    <source>
        <strain evidence="1">HYR1</strain>
    </source>
</reference>
<keyword evidence="2" id="KW-1185">Reference proteome</keyword>
<accession>A0A3M7QH40</accession>
<proteinExistence type="predicted"/>
<dbReference type="AlphaFoldDB" id="A0A3M7QH40"/>
<protein>
    <submittedName>
        <fullName evidence="1">Uncharacterized protein</fullName>
    </submittedName>
</protein>
<evidence type="ECO:0000313" key="1">
    <source>
        <dbReference type="EMBL" id="RNA10552.1"/>
    </source>
</evidence>
<gene>
    <name evidence="1" type="ORF">BpHYR1_040647</name>
</gene>
<sequence length="144" mass="17258">MTSSTNFQKSKHENFYEIIKNHECEIFVLGTFLANGHYNKIIKFSKYYITKSIIICIDRISLIKLKYLFHVFVSSKVEAYVIICKASKKSCQINKEKFVLIKFFCRIINKYGKIRNETTILRRNINLRISEFFNQLNQYHILKR</sequence>
<dbReference type="EMBL" id="REGN01006160">
    <property type="protein sequence ID" value="RNA10552.1"/>
    <property type="molecule type" value="Genomic_DNA"/>
</dbReference>